<dbReference type="PROSITE" id="PS51096">
    <property type="entry name" value="PTS_EIIA_TYPE_4"/>
    <property type="match status" value="1"/>
</dbReference>
<dbReference type="Gene3D" id="1.10.1790.10">
    <property type="entry name" value="PRD domain"/>
    <property type="match status" value="2"/>
</dbReference>
<proteinExistence type="predicted"/>
<reference evidence="8" key="1">
    <citation type="submission" date="2022-07" db="EMBL/GenBank/DDBJ databases">
        <authorList>
            <person name="Jung M.-Y."/>
            <person name="Lee M."/>
        </authorList>
    </citation>
    <scope>NUCLEOTIDE SEQUENCE</scope>
    <source>
        <strain evidence="8">S8</strain>
    </source>
</reference>
<dbReference type="InterPro" id="IPR004701">
    <property type="entry name" value="PTS_EIIA_man-typ"/>
</dbReference>
<evidence type="ECO:0000256" key="2">
    <source>
        <dbReference type="ARBA" id="ARBA00022741"/>
    </source>
</evidence>
<organism evidence="8 9">
    <name type="scientific">Granulicatella seriolae</name>
    <dbReference type="NCBI Taxonomy" id="2967226"/>
    <lineage>
        <taxon>Bacteria</taxon>
        <taxon>Bacillati</taxon>
        <taxon>Bacillota</taxon>
        <taxon>Bacilli</taxon>
        <taxon>Lactobacillales</taxon>
        <taxon>Carnobacteriaceae</taxon>
        <taxon>Granulicatella</taxon>
    </lineage>
</organism>
<dbReference type="PROSITE" id="PS50045">
    <property type="entry name" value="SIGMA54_INTERACT_4"/>
    <property type="match status" value="1"/>
</dbReference>
<dbReference type="InterPro" id="IPR011608">
    <property type="entry name" value="PRD"/>
</dbReference>
<keyword evidence="4" id="KW-0238">DNA-binding</keyword>
<evidence type="ECO:0000313" key="9">
    <source>
        <dbReference type="Proteomes" id="UP001059480"/>
    </source>
</evidence>
<dbReference type="Pfam" id="PF00158">
    <property type="entry name" value="Sigma54_activat"/>
    <property type="match status" value="1"/>
</dbReference>
<feature type="domain" description="Sigma-54 factor interaction" evidence="5">
    <location>
        <begin position="115"/>
        <end position="349"/>
    </location>
</feature>
<gene>
    <name evidence="8" type="ORF">NPA36_03770</name>
</gene>
<dbReference type="Gene3D" id="3.40.50.300">
    <property type="entry name" value="P-loop containing nucleotide triphosphate hydrolases"/>
    <property type="match status" value="1"/>
</dbReference>
<evidence type="ECO:0000256" key="1">
    <source>
        <dbReference type="ARBA" id="ARBA00022679"/>
    </source>
</evidence>
<keyword evidence="9" id="KW-1185">Reference proteome</keyword>
<evidence type="ECO:0000259" key="6">
    <source>
        <dbReference type="PROSITE" id="PS51096"/>
    </source>
</evidence>
<reference evidence="8" key="2">
    <citation type="journal article" date="2023" name="Curr. Microbiol.">
        <title>Granulicatella seriolae sp. nov., a Novel Facultative Anaerobe Isolated from Yellowtail Marine Fish.</title>
        <authorList>
            <person name="Lee M."/>
            <person name="Choi Y.J."/>
            <person name="Farooq A."/>
            <person name="Jeong J.B."/>
            <person name="Jung M.Y."/>
        </authorList>
    </citation>
    <scope>NUCLEOTIDE SEQUENCE</scope>
    <source>
        <strain evidence="8">S8</strain>
    </source>
</reference>
<dbReference type="Pfam" id="PF03610">
    <property type="entry name" value="EIIA-man"/>
    <property type="match status" value="1"/>
</dbReference>
<feature type="domain" description="PRD" evidence="7">
    <location>
        <begin position="845"/>
        <end position="944"/>
    </location>
</feature>
<dbReference type="SUPFAM" id="SSF46785">
    <property type="entry name" value="Winged helix' DNA-binding domain"/>
    <property type="match status" value="1"/>
</dbReference>
<dbReference type="InterPro" id="IPR036390">
    <property type="entry name" value="WH_DNA-bd_sf"/>
</dbReference>
<evidence type="ECO:0000259" key="5">
    <source>
        <dbReference type="PROSITE" id="PS50045"/>
    </source>
</evidence>
<accession>A0ABT1WNJ0</accession>
<dbReference type="InterPro" id="IPR027417">
    <property type="entry name" value="P-loop_NTPase"/>
</dbReference>
<evidence type="ECO:0000313" key="8">
    <source>
        <dbReference type="EMBL" id="MCQ9209660.1"/>
    </source>
</evidence>
<dbReference type="SUPFAM" id="SSF63520">
    <property type="entry name" value="PTS-regulatory domain, PRD"/>
    <property type="match status" value="2"/>
</dbReference>
<dbReference type="InterPro" id="IPR002078">
    <property type="entry name" value="Sigma_54_int"/>
</dbReference>
<keyword evidence="3" id="KW-0067">ATP-binding</keyword>
<name>A0ABT1WNJ0_9LACT</name>
<dbReference type="Pfam" id="PF00874">
    <property type="entry name" value="PRD"/>
    <property type="match status" value="2"/>
</dbReference>
<evidence type="ECO:0000259" key="7">
    <source>
        <dbReference type="PROSITE" id="PS51372"/>
    </source>
</evidence>
<dbReference type="Proteomes" id="UP001059480">
    <property type="component" value="Unassembled WGS sequence"/>
</dbReference>
<dbReference type="SUPFAM" id="SSF52540">
    <property type="entry name" value="P-loop containing nucleoside triphosphate hydrolases"/>
    <property type="match status" value="1"/>
</dbReference>
<dbReference type="InterPro" id="IPR003593">
    <property type="entry name" value="AAA+_ATPase"/>
</dbReference>
<dbReference type="CDD" id="cd00009">
    <property type="entry name" value="AAA"/>
    <property type="match status" value="1"/>
</dbReference>
<dbReference type="SUPFAM" id="SSF53062">
    <property type="entry name" value="PTS system fructose IIA component-like"/>
    <property type="match status" value="1"/>
</dbReference>
<dbReference type="Gene3D" id="3.40.50.510">
    <property type="entry name" value="Phosphotransferase system, mannose-type IIA component"/>
    <property type="match status" value="1"/>
</dbReference>
<dbReference type="InterPro" id="IPR036662">
    <property type="entry name" value="PTS_EIIA_man-typ_sf"/>
</dbReference>
<protein>
    <submittedName>
        <fullName evidence="8">Sigma 54-interacting transcriptional regulator</fullName>
    </submittedName>
</protein>
<reference evidence="8" key="3">
    <citation type="journal article" date="2023" name="Microbiol. Resour. Announc.">
        <title>Draft Genome Sequence of Granulicatella sp. Strain S8, Isolated from a Marine Fish, Seriola quinqueradiata.</title>
        <authorList>
            <person name="Lee M."/>
            <person name="Farooq A."/>
            <person name="Jeong J.B."/>
            <person name="Jung M.Y."/>
        </authorList>
    </citation>
    <scope>NUCLEOTIDE SEQUENCE</scope>
    <source>
        <strain evidence="8">S8</strain>
    </source>
</reference>
<dbReference type="SMART" id="SM00382">
    <property type="entry name" value="AAA"/>
    <property type="match status" value="1"/>
</dbReference>
<keyword evidence="1" id="KW-0808">Transferase</keyword>
<dbReference type="InterPro" id="IPR036634">
    <property type="entry name" value="PRD_sf"/>
</dbReference>
<dbReference type="RefSeq" id="WP_256944767.1">
    <property type="nucleotide sequence ID" value="NZ_JANHNZ010000002.1"/>
</dbReference>
<evidence type="ECO:0000256" key="3">
    <source>
        <dbReference type="ARBA" id="ARBA00022840"/>
    </source>
</evidence>
<keyword evidence="2" id="KW-0547">Nucleotide-binding</keyword>
<evidence type="ECO:0000256" key="4">
    <source>
        <dbReference type="ARBA" id="ARBA00023125"/>
    </source>
</evidence>
<dbReference type="EMBL" id="JANHNZ010000002">
    <property type="protein sequence ID" value="MCQ9209660.1"/>
    <property type="molecule type" value="Genomic_DNA"/>
</dbReference>
<feature type="domain" description="PTS EIIA type-4" evidence="6">
    <location>
        <begin position="581"/>
        <end position="723"/>
    </location>
</feature>
<sequence>MKRIERIYSYVCQKSHSTQVDELTGQLGVTTQEIADELQLLRSNVSKDLNQLCQEGKLEKTQTRPVRYSDAKVVMRPDAKKRTVSYKDASLEKLAKPNSPSLAKEVNTGAIFDRMIGRHGSLKTQIEQAKASVLYPPRGLNTLIIGPTGSGKTFFANAIFQYAQSQGVLAENCEMVVLNCADYAHNPQLLLSYLFGHVKGAYTGAEQEKDGLLAIANDTILFLDEVHRLPPEAQEMLFYFMDTGSYRKMGETSVVETASVRIICATTEDPKSSLLSTFLRRIPIVIQLPPFSEREVSEQVLLIKFLFTLEAKRVQKNLIVEEDVIKALIGSVTYGNIGQLKSHIQTICAKGFLMSISDPNTIHITFNDFRSLLEDGYYEIAQDREKTNSLKILLDKTLVLSYDDFTMDLNGDTYELPYNLYEIIGDKLAMMKNDGMSEQQINDFLSTDIDLHLKAFYKDTLYSYKQSNLADIVDESIIQLSMSIQKMAEDYLNQVFSSKFLYAMSLHISSFISRSESKTVANKNNQHVREVVSTYVKETECAILIKDLIEEQLGIRVPEVEVDYLTMLLISLSGKDLPSESVGIVVACHGNDVATGMVDVVKELLQSTNIEAVNMPLTISPKVAYEQVKHALKKVDKGNGVLYFCDMGSLRMFGEQLQNELCMAVETHDMVSTPLLLEAARKTQISNQPLPVISRELRRFSGYAIQSSTIIDQGVLETSTEDERPIAIVAVCSTGQGSAQALSERIEQLMGTDFSLEVKLITLSVLEAKEQLASLKETYKIAFTTGITCVDTSLPYISMEMIFSQEAKRVIIDMMNEGINFDGAEEINLTRELCLGYLSEHCIFLNPHKLVDLLMNYVNNVDNRVHVHHTGGFKLAMILHLAKMIERSIQGESLPLPIERQEQDNRYYQEYHQAILKENQILEEKLNICIPSVEQMYLVRNYMG</sequence>
<dbReference type="PANTHER" id="PTHR32071">
    <property type="entry name" value="TRANSCRIPTIONAL REGULATORY PROTEIN"/>
    <property type="match status" value="1"/>
</dbReference>
<dbReference type="PANTHER" id="PTHR32071:SF90">
    <property type="entry name" value="TRANSCRIPTIONAL REGULATORY PROTEIN LEVR"/>
    <property type="match status" value="1"/>
</dbReference>
<feature type="domain" description="PRD" evidence="7">
    <location>
        <begin position="472"/>
        <end position="579"/>
    </location>
</feature>
<dbReference type="PROSITE" id="PS51372">
    <property type="entry name" value="PRD_2"/>
    <property type="match status" value="2"/>
</dbReference>
<comment type="caution">
    <text evidence="8">The sequence shown here is derived from an EMBL/GenBank/DDBJ whole genome shotgun (WGS) entry which is preliminary data.</text>
</comment>